<evidence type="ECO:0000313" key="2">
    <source>
        <dbReference type="EMBL" id="KAF5700569.1"/>
    </source>
</evidence>
<feature type="compositionally biased region" description="Polar residues" evidence="1">
    <location>
        <begin position="137"/>
        <end position="165"/>
    </location>
</feature>
<reference evidence="2 3" key="1">
    <citation type="submission" date="2020-05" db="EMBL/GenBank/DDBJ databases">
        <title>Identification and distribution of gene clusters putatively required for synthesis of sphingolipid metabolism inhibitors in phylogenetically diverse species of the filamentous fungus Fusarium.</title>
        <authorList>
            <person name="Kim H.-S."/>
            <person name="Busman M."/>
            <person name="Brown D.W."/>
            <person name="Divon H."/>
            <person name="Uhlig S."/>
            <person name="Proctor R.H."/>
        </authorList>
    </citation>
    <scope>NUCLEOTIDE SEQUENCE [LARGE SCALE GENOMIC DNA]</scope>
    <source>
        <strain evidence="2 3">NRRL 26131</strain>
    </source>
</reference>
<dbReference type="GO" id="GO:0042393">
    <property type="term" value="F:histone binding"/>
    <property type="evidence" value="ECO:0007669"/>
    <property type="project" value="InterPro"/>
</dbReference>
<feature type="compositionally biased region" description="Polar residues" evidence="1">
    <location>
        <begin position="704"/>
        <end position="713"/>
    </location>
</feature>
<feature type="compositionally biased region" description="Basic and acidic residues" evidence="1">
    <location>
        <begin position="303"/>
        <end position="329"/>
    </location>
</feature>
<feature type="region of interest" description="Disordered" evidence="1">
    <location>
        <begin position="255"/>
        <end position="410"/>
    </location>
</feature>
<feature type="compositionally biased region" description="Basic residues" evidence="1">
    <location>
        <begin position="593"/>
        <end position="603"/>
    </location>
</feature>
<feature type="compositionally biased region" description="Basic residues" evidence="1">
    <location>
        <begin position="269"/>
        <end position="278"/>
    </location>
</feature>
<organism evidence="2 3">
    <name type="scientific">Fusarium globosum</name>
    <dbReference type="NCBI Taxonomy" id="78864"/>
    <lineage>
        <taxon>Eukaryota</taxon>
        <taxon>Fungi</taxon>
        <taxon>Dikarya</taxon>
        <taxon>Ascomycota</taxon>
        <taxon>Pezizomycotina</taxon>
        <taxon>Sordariomycetes</taxon>
        <taxon>Hypocreomycetidae</taxon>
        <taxon>Hypocreales</taxon>
        <taxon>Nectriaceae</taxon>
        <taxon>Fusarium</taxon>
        <taxon>Fusarium fujikuroi species complex</taxon>
    </lineage>
</organism>
<dbReference type="AlphaFoldDB" id="A0A8H5XV70"/>
<evidence type="ECO:0000256" key="1">
    <source>
        <dbReference type="SAM" id="MobiDB-lite"/>
    </source>
</evidence>
<feature type="compositionally biased region" description="Basic and acidic residues" evidence="1">
    <location>
        <begin position="714"/>
        <end position="726"/>
    </location>
</feature>
<dbReference type="Gene3D" id="1.10.20.10">
    <property type="entry name" value="Histone, subunit A"/>
    <property type="match status" value="1"/>
</dbReference>
<comment type="caution">
    <text evidence="2">The sequence shown here is derived from an EMBL/GenBank/DDBJ whole genome shotgun (WGS) entry which is preliminary data.</text>
</comment>
<name>A0A8H5XV70_9HYPO</name>
<protein>
    <submittedName>
        <fullName evidence="2">Uncharacterized protein</fullName>
    </submittedName>
</protein>
<feature type="compositionally biased region" description="Basic residues" evidence="1">
    <location>
        <begin position="1"/>
        <end position="13"/>
    </location>
</feature>
<keyword evidence="3" id="KW-1185">Reference proteome</keyword>
<dbReference type="Proteomes" id="UP000532311">
    <property type="component" value="Unassembled WGS sequence"/>
</dbReference>
<feature type="compositionally biased region" description="Basic and acidic residues" evidence="1">
    <location>
        <begin position="659"/>
        <end position="689"/>
    </location>
</feature>
<feature type="compositionally biased region" description="Polar residues" evidence="1">
    <location>
        <begin position="281"/>
        <end position="296"/>
    </location>
</feature>
<dbReference type="EMBL" id="JAAQPF010000519">
    <property type="protein sequence ID" value="KAF5700569.1"/>
    <property type="molecule type" value="Genomic_DNA"/>
</dbReference>
<dbReference type="GO" id="GO:0005634">
    <property type="term" value="C:nucleus"/>
    <property type="evidence" value="ECO:0007669"/>
    <property type="project" value="InterPro"/>
</dbReference>
<dbReference type="GO" id="GO:0046982">
    <property type="term" value="F:protein heterodimerization activity"/>
    <property type="evidence" value="ECO:0007669"/>
    <property type="project" value="InterPro"/>
</dbReference>
<feature type="compositionally biased region" description="Polar residues" evidence="1">
    <location>
        <begin position="876"/>
        <end position="894"/>
    </location>
</feature>
<feature type="region of interest" description="Disordered" evidence="1">
    <location>
        <begin position="1003"/>
        <end position="1028"/>
    </location>
</feature>
<feature type="compositionally biased region" description="Polar residues" evidence="1">
    <location>
        <begin position="474"/>
        <end position="493"/>
    </location>
</feature>
<accession>A0A8H5XV70</accession>
<dbReference type="InterPro" id="IPR018465">
    <property type="entry name" value="Scm3/HJURP"/>
</dbReference>
<feature type="region of interest" description="Disordered" evidence="1">
    <location>
        <begin position="564"/>
        <end position="967"/>
    </location>
</feature>
<evidence type="ECO:0000313" key="3">
    <source>
        <dbReference type="Proteomes" id="UP000532311"/>
    </source>
</evidence>
<feature type="region of interest" description="Disordered" evidence="1">
    <location>
        <begin position="125"/>
        <end position="201"/>
    </location>
</feature>
<feature type="compositionally biased region" description="Polar residues" evidence="1">
    <location>
        <begin position="180"/>
        <end position="193"/>
    </location>
</feature>
<dbReference type="InterPro" id="IPR009072">
    <property type="entry name" value="Histone-fold"/>
</dbReference>
<sequence>MEPPTKKRRRGSSPHKEVQDESDDDELASHPQEIRMRRDPDIQLALKRANADHKLQATMAHIIEKYSRDFEGIGDEIDMNTGEIVVNNGHLRNMRDEGDVEGLWMEGDSNIDEDEGVLLEDLTDGYSDSEEPVKGVQHSQSDNQNNQEPTFTEQGTPKSQRTHSGVSREALQTDMDTTKDPSQNNNAMLNASESHFGPPSYGPGSSVGFGPTPGFGPWGGMYGFPMQAWGRDDIPPYFNMPPSMPGPWFTGGRYDFPSHNGQTSIWGRNRAKKTKRAGSMKASSKQAMCRHPSSSPTEEEAVADDHHKSTSEEQPRDNQEDLAPDRMINDTDEDDDLMFSETTEVASTPEASLVLPSKEPPAKGEVHRYSQGALEETNGNAVKVPQQNDEDDSGRRRSGRARKQTEYMGKISWDDAKERQKSGQSLRVELYKADPVIRKDFESVDHVGDECASSSEEPQDNALGTIALERGITSQRQVIPDSQDTATPFNSSAPEAPERKVGNDKLYASDVPPVPSIELSDDEAPLVLSRIRAPKRHLETRKPLSPLMPTDDRIRSADLIVHVARSPKPNQRAAPIVESTVGNMQDQTIEPLKRKRGRPKGSTRKTQNNNTISSTKGITGGPTALQRHDTGAPKKPDPANPGIETEFKDHSTYGTRSHGCPDRDEETLPKSDNDDTETEERPVTHHLTSELKWLLKTKPKSPVSYRSQATASDETIKLRRSWERLQKSSNSTYKSTELDKDVSDDQEEQPVPLTPSGLLQEPNTILDGPMKAPETIITVRDEQSSTASPSPPIHVEEPPNYSDLTDESGPRLNDNSSDDAPPQDEAVHDDESLPELPRDTTVQGVSTPRKPKDTRTPLTEPPSSSHKPYTPRHASIRTTRAPSSRRSLLSFVSDSESDTGESRDELARRVKSTSKTASVRPSTKRIWRASALTREVQRTPSRKRFHEMSSPINTVKTPGGTISPRSQRAITPRTWNAETTLFSFHIAPVTTSEMVRHVAQASPHYTEPLESATESARFHGGKDRGGSG</sequence>
<dbReference type="PANTHER" id="PTHR15992:SF5">
    <property type="entry name" value="HOLLIDAY JUNCTION RECOGNITION PROTEIN"/>
    <property type="match status" value="1"/>
</dbReference>
<feature type="compositionally biased region" description="Polar residues" evidence="1">
    <location>
        <begin position="340"/>
        <end position="350"/>
    </location>
</feature>
<proteinExistence type="predicted"/>
<feature type="compositionally biased region" description="Basic and acidic residues" evidence="1">
    <location>
        <begin position="1016"/>
        <end position="1028"/>
    </location>
</feature>
<feature type="region of interest" description="Disordered" evidence="1">
    <location>
        <begin position="474"/>
        <end position="518"/>
    </location>
</feature>
<feature type="compositionally biased region" description="Basic and acidic residues" evidence="1">
    <location>
        <begin position="626"/>
        <end position="637"/>
    </location>
</feature>
<gene>
    <name evidence="2" type="ORF">FGLOB1_10701</name>
</gene>
<dbReference type="PANTHER" id="PTHR15992">
    <property type="entry name" value="HOLLIDAY JUNCTION RECOGNITION PROTEIN"/>
    <property type="match status" value="1"/>
</dbReference>
<feature type="region of interest" description="Disordered" evidence="1">
    <location>
        <begin position="1"/>
        <end position="39"/>
    </location>
</feature>
<dbReference type="Pfam" id="PF10384">
    <property type="entry name" value="Scm3"/>
    <property type="match status" value="1"/>
</dbReference>
<feature type="compositionally biased region" description="Polar residues" evidence="1">
    <location>
        <begin position="604"/>
        <end position="617"/>
    </location>
</feature>